<evidence type="ECO:0000256" key="1">
    <source>
        <dbReference type="ARBA" id="ARBA00005656"/>
    </source>
</evidence>
<gene>
    <name evidence="5" type="ORF">SLU01_25480</name>
</gene>
<evidence type="ECO:0000313" key="5">
    <source>
        <dbReference type="EMBL" id="GEN84236.1"/>
    </source>
</evidence>
<dbReference type="Pfam" id="PF01515">
    <property type="entry name" value="PTA_PTB"/>
    <property type="match status" value="1"/>
</dbReference>
<dbReference type="Proteomes" id="UP000321901">
    <property type="component" value="Unassembled WGS sequence"/>
</dbReference>
<dbReference type="GO" id="GO:0016746">
    <property type="term" value="F:acyltransferase activity"/>
    <property type="evidence" value="ECO:0007669"/>
    <property type="project" value="UniProtKB-KW"/>
</dbReference>
<dbReference type="NCBIfam" id="NF006045">
    <property type="entry name" value="PRK08190.1"/>
    <property type="match status" value="1"/>
</dbReference>
<name>A0A511Z9V8_9BACL</name>
<dbReference type="EMBL" id="BJYL01000034">
    <property type="protein sequence ID" value="GEN84236.1"/>
    <property type="molecule type" value="Genomic_DNA"/>
</dbReference>
<dbReference type="AlphaFoldDB" id="A0A511Z9V8"/>
<accession>A0A511Z9V8</accession>
<dbReference type="Gene3D" id="3.40.718.10">
    <property type="entry name" value="Isopropylmalate Dehydrogenase"/>
    <property type="match status" value="1"/>
</dbReference>
<comment type="similarity">
    <text evidence="1">Belongs to the phosphate acetyltransferase and butyryltransferase family.</text>
</comment>
<dbReference type="PANTHER" id="PTHR43356">
    <property type="entry name" value="PHOSPHATE ACETYLTRANSFERASE"/>
    <property type="match status" value="1"/>
</dbReference>
<evidence type="ECO:0000256" key="2">
    <source>
        <dbReference type="ARBA" id="ARBA00022679"/>
    </source>
</evidence>
<dbReference type="RefSeq" id="WP_147058902.1">
    <property type="nucleotide sequence ID" value="NZ_BJYL01000034.1"/>
</dbReference>
<organism evidence="5 6">
    <name type="scientific">Sporosarcina luteola</name>
    <dbReference type="NCBI Taxonomy" id="582850"/>
    <lineage>
        <taxon>Bacteria</taxon>
        <taxon>Bacillati</taxon>
        <taxon>Bacillota</taxon>
        <taxon>Bacilli</taxon>
        <taxon>Bacillales</taxon>
        <taxon>Caryophanaceae</taxon>
        <taxon>Sporosarcina</taxon>
    </lineage>
</organism>
<dbReference type="PIRSF" id="PIRSF000428">
    <property type="entry name" value="P_Ac_trans"/>
    <property type="match status" value="1"/>
</dbReference>
<protein>
    <submittedName>
        <fullName evidence="5">Phosphate butyryltransferase</fullName>
    </submittedName>
</protein>
<dbReference type="OrthoDB" id="9774179at2"/>
<keyword evidence="6" id="KW-1185">Reference proteome</keyword>
<dbReference type="InterPro" id="IPR002505">
    <property type="entry name" value="PTA_PTB"/>
</dbReference>
<feature type="domain" description="Phosphate acetyl/butaryl transferase" evidence="4">
    <location>
        <begin position="57"/>
        <end position="296"/>
    </location>
</feature>
<keyword evidence="3" id="KW-0012">Acyltransferase</keyword>
<sequence length="302" mass="32055">MSTLDALVEKTASSGNRVVSVACAADPEVLEAVEMAIMKGIASFLLYDDEERLRKLIIERFPELEKHPYITILHTDNSQEAAEKAVRAVSSGEAQVLMKGNLPTAVVLKAVLNAEYGLRTGKVLSHVAAFEVNGYDRLLFVTDAGMNIAPNLEEKAQIIRNSVVVARACGVTEPIVAPLAAIETINPAMAPTTDAASLVVMNQRGQIKDCIVDGPLALDNAISIESARHKGITSGTAGKADILVVPSIEAGNILYKSLMYFANAKVGGIIQGARAPIVLTSRSDSAETKLYSLALAIQTSKN</sequence>
<evidence type="ECO:0000313" key="6">
    <source>
        <dbReference type="Proteomes" id="UP000321901"/>
    </source>
</evidence>
<proteinExistence type="inferred from homology"/>
<keyword evidence="2 5" id="KW-0808">Transferase</keyword>
<dbReference type="InterPro" id="IPR012147">
    <property type="entry name" value="P_Ac_Bu_trans"/>
</dbReference>
<dbReference type="PANTHER" id="PTHR43356:SF2">
    <property type="entry name" value="PHOSPHATE ACETYLTRANSFERASE"/>
    <property type="match status" value="1"/>
</dbReference>
<evidence type="ECO:0000259" key="4">
    <source>
        <dbReference type="Pfam" id="PF01515"/>
    </source>
</evidence>
<reference evidence="5 6" key="1">
    <citation type="submission" date="2019-07" db="EMBL/GenBank/DDBJ databases">
        <title>Whole genome shotgun sequence of Sporosarcina luteola NBRC 105378.</title>
        <authorList>
            <person name="Hosoyama A."/>
            <person name="Uohara A."/>
            <person name="Ohji S."/>
            <person name="Ichikawa N."/>
        </authorList>
    </citation>
    <scope>NUCLEOTIDE SEQUENCE [LARGE SCALE GENOMIC DNA]</scope>
    <source>
        <strain evidence="5 6">NBRC 105378</strain>
    </source>
</reference>
<comment type="caution">
    <text evidence="5">The sequence shown here is derived from an EMBL/GenBank/DDBJ whole genome shotgun (WGS) entry which is preliminary data.</text>
</comment>
<dbReference type="NCBIfam" id="NF005837">
    <property type="entry name" value="PRK07742.1"/>
    <property type="match status" value="1"/>
</dbReference>
<dbReference type="SUPFAM" id="SSF53659">
    <property type="entry name" value="Isocitrate/Isopropylmalate dehydrogenase-like"/>
    <property type="match status" value="1"/>
</dbReference>
<evidence type="ECO:0000256" key="3">
    <source>
        <dbReference type="ARBA" id="ARBA00023315"/>
    </source>
</evidence>
<dbReference type="InterPro" id="IPR050500">
    <property type="entry name" value="Phos_Acetyltrans/Butyryltrans"/>
</dbReference>